<comment type="caution">
    <text evidence="1">The sequence shown here is derived from an EMBL/GenBank/DDBJ whole genome shotgun (WGS) entry which is preliminary data.</text>
</comment>
<dbReference type="Proteomes" id="UP001139485">
    <property type="component" value="Unassembled WGS sequence"/>
</dbReference>
<evidence type="ECO:0000313" key="2">
    <source>
        <dbReference type="Proteomes" id="UP001139485"/>
    </source>
</evidence>
<keyword evidence="2" id="KW-1185">Reference proteome</keyword>
<organism evidence="1 2">
    <name type="scientific">Nocardioides bruguierae</name>
    <dbReference type="NCBI Taxonomy" id="2945102"/>
    <lineage>
        <taxon>Bacteria</taxon>
        <taxon>Bacillati</taxon>
        <taxon>Actinomycetota</taxon>
        <taxon>Actinomycetes</taxon>
        <taxon>Propionibacteriales</taxon>
        <taxon>Nocardioidaceae</taxon>
        <taxon>Nocardioides</taxon>
    </lineage>
</organism>
<name>A0A9X2IH15_9ACTN</name>
<dbReference type="AlphaFoldDB" id="A0A9X2IH15"/>
<reference evidence="1" key="1">
    <citation type="submission" date="2022-05" db="EMBL/GenBank/DDBJ databases">
        <authorList>
            <person name="Tuo L."/>
        </authorList>
    </citation>
    <scope>NUCLEOTIDE SEQUENCE</scope>
    <source>
        <strain evidence="1">BSK12Z-4</strain>
    </source>
</reference>
<proteinExistence type="predicted"/>
<dbReference type="EMBL" id="JAMOIL010000016">
    <property type="protein sequence ID" value="MCM0621325.1"/>
    <property type="molecule type" value="Genomic_DNA"/>
</dbReference>
<dbReference type="InterPro" id="IPR032716">
    <property type="entry name" value="ACC_epsilon"/>
</dbReference>
<sequence length="77" mass="8091">MSAESPTPEPAQQRPVLRVLTPGATPEEIAAVVAVVSALSAPVAAAPAPPRREWNHPARLVRAAHRTGRGAWRASAR</sequence>
<gene>
    <name evidence="1" type="ORF">M8330_13600</name>
</gene>
<protein>
    <submittedName>
        <fullName evidence="1">Acyl-CoA carboxylase subunit epsilon</fullName>
    </submittedName>
</protein>
<dbReference type="GO" id="GO:0004658">
    <property type="term" value="F:propionyl-CoA carboxylase activity"/>
    <property type="evidence" value="ECO:0007669"/>
    <property type="project" value="InterPro"/>
</dbReference>
<dbReference type="Pfam" id="PF13822">
    <property type="entry name" value="ACC_epsilon"/>
    <property type="match status" value="1"/>
</dbReference>
<evidence type="ECO:0000313" key="1">
    <source>
        <dbReference type="EMBL" id="MCM0621325.1"/>
    </source>
</evidence>
<dbReference type="GO" id="GO:0003989">
    <property type="term" value="F:acetyl-CoA carboxylase activity"/>
    <property type="evidence" value="ECO:0007669"/>
    <property type="project" value="InterPro"/>
</dbReference>
<accession>A0A9X2IH15</accession>
<dbReference type="RefSeq" id="WP_250827770.1">
    <property type="nucleotide sequence ID" value="NZ_JAMOIL010000016.1"/>
</dbReference>